<dbReference type="AlphaFoldDB" id="A0A165JQW4"/>
<dbReference type="Gene3D" id="1.20.1280.50">
    <property type="match status" value="1"/>
</dbReference>
<organism evidence="2 3">
    <name type="scientific">Exidia glandulosa HHB12029</name>
    <dbReference type="NCBI Taxonomy" id="1314781"/>
    <lineage>
        <taxon>Eukaryota</taxon>
        <taxon>Fungi</taxon>
        <taxon>Dikarya</taxon>
        <taxon>Basidiomycota</taxon>
        <taxon>Agaricomycotina</taxon>
        <taxon>Agaricomycetes</taxon>
        <taxon>Auriculariales</taxon>
        <taxon>Exidiaceae</taxon>
        <taxon>Exidia</taxon>
    </lineage>
</organism>
<dbReference type="EMBL" id="KV425961">
    <property type="protein sequence ID" value="KZV95205.1"/>
    <property type="molecule type" value="Genomic_DNA"/>
</dbReference>
<dbReference type="SMART" id="SM00256">
    <property type="entry name" value="FBOX"/>
    <property type="match status" value="1"/>
</dbReference>
<dbReference type="Proteomes" id="UP000077266">
    <property type="component" value="Unassembled WGS sequence"/>
</dbReference>
<dbReference type="SUPFAM" id="SSF81383">
    <property type="entry name" value="F-box domain"/>
    <property type="match status" value="1"/>
</dbReference>
<dbReference type="InterPro" id="IPR001810">
    <property type="entry name" value="F-box_dom"/>
</dbReference>
<evidence type="ECO:0000313" key="2">
    <source>
        <dbReference type="EMBL" id="KZV95205.1"/>
    </source>
</evidence>
<dbReference type="PROSITE" id="PS50181">
    <property type="entry name" value="FBOX"/>
    <property type="match status" value="1"/>
</dbReference>
<keyword evidence="3" id="KW-1185">Reference proteome</keyword>
<sequence>MVPEASCVDLTQAVQRVFRDARQSAGLRDETLEAGDWLQIAAEVRACFESAVAAELQEHNAERMRSLRLPDELWAEVWSHLPMRSVVSVSHVCHMWRLLALASPPLWAVLEVFDHRHGAVCHCQSCWAVSLGAIYCKGCRSRALAIGNTSTELARLLLPRSNSSPLSLTLHIDRNEAEDETQTIAELLAPHHQRIVHINWRSGRKHKSTAGFLRHFDALPALRTLSSINTIVEFSRKIHLPSLRQLQVLGTPYTAGYDFSTGRLEFPSVTRLGYTMPIAWRDYLSSTLATVPNLQTLDVYGSPLFEDPVDVDYRDVTKLAAGIEDVQIDCVSKNMYRIAMALYTPQRRTFAVELADAPSSGFHHIFGDLRDDIQLSVVRERNIPTHQYSYLYDTSSKYINLDGVDSHGRRRRISQHPEEDGIEAVWDHLSPPTLSALRIDVTLIPVVIGTVSEYPALHELTLNVDSLAVTSVPCFPALRVLRATVAADTQDLAPSIPAEFLASFIVKARIEGGVLAELVLENIKLGGDLDALRPLVRRGVPD</sequence>
<feature type="domain" description="F-box" evidence="1">
    <location>
        <begin position="63"/>
        <end position="110"/>
    </location>
</feature>
<evidence type="ECO:0000259" key="1">
    <source>
        <dbReference type="PROSITE" id="PS50181"/>
    </source>
</evidence>
<reference evidence="2 3" key="1">
    <citation type="journal article" date="2016" name="Mol. Biol. Evol.">
        <title>Comparative Genomics of Early-Diverging Mushroom-Forming Fungi Provides Insights into the Origins of Lignocellulose Decay Capabilities.</title>
        <authorList>
            <person name="Nagy L.G."/>
            <person name="Riley R."/>
            <person name="Tritt A."/>
            <person name="Adam C."/>
            <person name="Daum C."/>
            <person name="Floudas D."/>
            <person name="Sun H."/>
            <person name="Yadav J.S."/>
            <person name="Pangilinan J."/>
            <person name="Larsson K.H."/>
            <person name="Matsuura K."/>
            <person name="Barry K."/>
            <person name="Labutti K."/>
            <person name="Kuo R."/>
            <person name="Ohm R.A."/>
            <person name="Bhattacharya S.S."/>
            <person name="Shirouzu T."/>
            <person name="Yoshinaga Y."/>
            <person name="Martin F.M."/>
            <person name="Grigoriev I.V."/>
            <person name="Hibbett D.S."/>
        </authorList>
    </citation>
    <scope>NUCLEOTIDE SEQUENCE [LARGE SCALE GENOMIC DNA]</scope>
    <source>
        <strain evidence="2 3">HHB12029</strain>
    </source>
</reference>
<dbReference type="CDD" id="cd09917">
    <property type="entry name" value="F-box_SF"/>
    <property type="match status" value="1"/>
</dbReference>
<gene>
    <name evidence="2" type="ORF">EXIGLDRAFT_834467</name>
</gene>
<dbReference type="Pfam" id="PF00646">
    <property type="entry name" value="F-box"/>
    <property type="match status" value="1"/>
</dbReference>
<dbReference type="OrthoDB" id="3365698at2759"/>
<name>A0A165JQW4_EXIGL</name>
<dbReference type="InParanoid" id="A0A165JQW4"/>
<protein>
    <recommendedName>
        <fullName evidence="1">F-box domain-containing protein</fullName>
    </recommendedName>
</protein>
<proteinExistence type="predicted"/>
<accession>A0A165JQW4</accession>
<evidence type="ECO:0000313" key="3">
    <source>
        <dbReference type="Proteomes" id="UP000077266"/>
    </source>
</evidence>
<dbReference type="InterPro" id="IPR036047">
    <property type="entry name" value="F-box-like_dom_sf"/>
</dbReference>